<reference evidence="2 3" key="1">
    <citation type="submission" date="2017-06" db="EMBL/GenBank/DDBJ databases">
        <title>Ant-infecting Ophiocordyceps genomes reveal a high diversity of potential behavioral manipulation genes and a possible major role for enterotoxins.</title>
        <authorList>
            <person name="De Bekker C."/>
            <person name="Evans H.C."/>
            <person name="Brachmann A."/>
            <person name="Hughes D.P."/>
        </authorList>
    </citation>
    <scope>NUCLEOTIDE SEQUENCE [LARGE SCALE GENOMIC DNA]</scope>
    <source>
        <strain evidence="2 3">Map16</strain>
    </source>
</reference>
<evidence type="ECO:0000313" key="2">
    <source>
        <dbReference type="EMBL" id="PHH61469.1"/>
    </source>
</evidence>
<evidence type="ECO:0000313" key="3">
    <source>
        <dbReference type="Proteomes" id="UP000226431"/>
    </source>
</evidence>
<feature type="compositionally biased region" description="Low complexity" evidence="1">
    <location>
        <begin position="27"/>
        <end position="42"/>
    </location>
</feature>
<organism evidence="2 3">
    <name type="scientific">Ophiocordyceps camponoti-rufipedis</name>
    <dbReference type="NCBI Taxonomy" id="2004952"/>
    <lineage>
        <taxon>Eukaryota</taxon>
        <taxon>Fungi</taxon>
        <taxon>Dikarya</taxon>
        <taxon>Ascomycota</taxon>
        <taxon>Pezizomycotina</taxon>
        <taxon>Sordariomycetes</taxon>
        <taxon>Hypocreomycetidae</taxon>
        <taxon>Hypocreales</taxon>
        <taxon>Ophiocordycipitaceae</taxon>
        <taxon>Ophiocordyceps</taxon>
    </lineage>
</organism>
<dbReference type="OrthoDB" id="5365701at2759"/>
<gene>
    <name evidence="2" type="ORF">CDD80_1496</name>
</gene>
<sequence length="227" mass="24070">MMREPRRRSPGGNHAARRGRRARERSASSSSSSSSSASSSASLLDISRHYPRATRLGAVLSTFFRAPQNERDLRAVGRGRASGLSAVAAAAAAAAAGGDFLRTRSGSARGVSRRVADDESEWESASEESSDGLESGLAYGGEEEREKGTFQPSSVVDPRLFGPVNSLRGLVTPRPLDDEAQTTRYRDFNRLRSLDAAAGREVPMREVRAVPTADPAGSKGACSQGGF</sequence>
<feature type="region of interest" description="Disordered" evidence="1">
    <location>
        <begin position="203"/>
        <end position="227"/>
    </location>
</feature>
<dbReference type="AlphaFoldDB" id="A0A2C5X8M6"/>
<dbReference type="Proteomes" id="UP000226431">
    <property type="component" value="Unassembled WGS sequence"/>
</dbReference>
<dbReference type="EMBL" id="NJES01001602">
    <property type="protein sequence ID" value="PHH61469.1"/>
    <property type="molecule type" value="Genomic_DNA"/>
</dbReference>
<name>A0A2C5X8M6_9HYPO</name>
<comment type="caution">
    <text evidence="2">The sequence shown here is derived from an EMBL/GenBank/DDBJ whole genome shotgun (WGS) entry which is preliminary data.</text>
</comment>
<feature type="region of interest" description="Disordered" evidence="1">
    <location>
        <begin position="1"/>
        <end position="44"/>
    </location>
</feature>
<accession>A0A2C5X8M6</accession>
<protein>
    <submittedName>
        <fullName evidence="2">Uncharacterized protein</fullName>
    </submittedName>
</protein>
<feature type="region of interest" description="Disordered" evidence="1">
    <location>
        <begin position="102"/>
        <end position="158"/>
    </location>
</feature>
<dbReference type="STRING" id="2004952.A0A2C5X8M6"/>
<evidence type="ECO:0000256" key="1">
    <source>
        <dbReference type="SAM" id="MobiDB-lite"/>
    </source>
</evidence>
<keyword evidence="3" id="KW-1185">Reference proteome</keyword>
<feature type="compositionally biased region" description="Acidic residues" evidence="1">
    <location>
        <begin position="118"/>
        <end position="131"/>
    </location>
</feature>
<proteinExistence type="predicted"/>
<feature type="compositionally biased region" description="Basic residues" evidence="1">
    <location>
        <begin position="1"/>
        <end position="23"/>
    </location>
</feature>